<dbReference type="EMBL" id="JBHSJE010000002">
    <property type="protein sequence ID" value="MFC4979224.1"/>
    <property type="molecule type" value="Genomic_DNA"/>
</dbReference>
<organism evidence="1 2">
    <name type="scientific">Streptomyces atroolivaceus</name>
    <dbReference type="NCBI Taxonomy" id="66869"/>
    <lineage>
        <taxon>Bacteria</taxon>
        <taxon>Bacillati</taxon>
        <taxon>Actinomycetota</taxon>
        <taxon>Actinomycetes</taxon>
        <taxon>Kitasatosporales</taxon>
        <taxon>Streptomycetaceae</taxon>
        <taxon>Streptomyces</taxon>
    </lineage>
</organism>
<evidence type="ECO:0000313" key="1">
    <source>
        <dbReference type="EMBL" id="MFC4979224.1"/>
    </source>
</evidence>
<keyword evidence="2" id="KW-1185">Reference proteome</keyword>
<dbReference type="Proteomes" id="UP001595908">
    <property type="component" value="Unassembled WGS sequence"/>
</dbReference>
<dbReference type="GeneID" id="31232744"/>
<protein>
    <submittedName>
        <fullName evidence="1">Uncharacterized protein</fullName>
    </submittedName>
</protein>
<gene>
    <name evidence="1" type="ORF">ACFPL4_12715</name>
</gene>
<accession>A0ABV9V899</accession>
<sequence>MHSDIHHLLHAYRATELHREAAQFTHERPGLRHRVGWTMIELGLRLTQAGPAPARATRTV</sequence>
<proteinExistence type="predicted"/>
<dbReference type="RefSeq" id="WP_033298938.1">
    <property type="nucleotide sequence ID" value="NZ_JBFAGR010000013.1"/>
</dbReference>
<comment type="caution">
    <text evidence="1">The sequence shown here is derived from an EMBL/GenBank/DDBJ whole genome shotgun (WGS) entry which is preliminary data.</text>
</comment>
<evidence type="ECO:0000313" key="2">
    <source>
        <dbReference type="Proteomes" id="UP001595908"/>
    </source>
</evidence>
<name>A0ABV9V899_STRAZ</name>
<reference evidence="2" key="1">
    <citation type="journal article" date="2019" name="Int. J. Syst. Evol. Microbiol.">
        <title>The Global Catalogue of Microorganisms (GCM) 10K type strain sequencing project: providing services to taxonomists for standard genome sequencing and annotation.</title>
        <authorList>
            <consortium name="The Broad Institute Genomics Platform"/>
            <consortium name="The Broad Institute Genome Sequencing Center for Infectious Disease"/>
            <person name="Wu L."/>
            <person name="Ma J."/>
        </authorList>
    </citation>
    <scope>NUCLEOTIDE SEQUENCE [LARGE SCALE GENOMIC DNA]</scope>
    <source>
        <strain evidence="2">ICMP 257</strain>
    </source>
</reference>